<name>A0A1V6PK02_PENDC</name>
<gene>
    <name evidence="2" type="ORF">PENDEC_c003G04835</name>
</gene>
<protein>
    <recommendedName>
        <fullName evidence="1">Glycosyl transferase family 25 domain-containing protein</fullName>
    </recommendedName>
</protein>
<reference evidence="3" key="1">
    <citation type="journal article" date="2017" name="Nat. Microbiol.">
        <title>Global analysis of biosynthetic gene clusters reveals vast potential of secondary metabolite production in Penicillium species.</title>
        <authorList>
            <person name="Nielsen J.C."/>
            <person name="Grijseels S."/>
            <person name="Prigent S."/>
            <person name="Ji B."/>
            <person name="Dainat J."/>
            <person name="Nielsen K.F."/>
            <person name="Frisvad J.C."/>
            <person name="Workman M."/>
            <person name="Nielsen J."/>
        </authorList>
    </citation>
    <scope>NUCLEOTIDE SEQUENCE [LARGE SCALE GENOMIC DNA]</scope>
    <source>
        <strain evidence="3">IBT 11843</strain>
    </source>
</reference>
<feature type="domain" description="Glycosyl transferase family 25" evidence="1">
    <location>
        <begin position="122"/>
        <end position="224"/>
    </location>
</feature>
<dbReference type="EMBL" id="MDYL01000003">
    <property type="protein sequence ID" value="OQD77314.1"/>
    <property type="molecule type" value="Genomic_DNA"/>
</dbReference>
<evidence type="ECO:0000313" key="3">
    <source>
        <dbReference type="Proteomes" id="UP000191522"/>
    </source>
</evidence>
<evidence type="ECO:0000313" key="2">
    <source>
        <dbReference type="EMBL" id="OQD77314.1"/>
    </source>
</evidence>
<dbReference type="CDD" id="cd06532">
    <property type="entry name" value="Glyco_transf_25"/>
    <property type="match status" value="1"/>
</dbReference>
<proteinExistence type="predicted"/>
<evidence type="ECO:0000259" key="1">
    <source>
        <dbReference type="Pfam" id="PF01755"/>
    </source>
</evidence>
<comment type="caution">
    <text evidence="2">The sequence shown here is derived from an EMBL/GenBank/DDBJ whole genome shotgun (WGS) entry which is preliminary data.</text>
</comment>
<dbReference type="STRING" id="69771.A0A1V6PK02"/>
<accession>A0A1V6PK02</accession>
<dbReference type="OrthoDB" id="47375at2759"/>
<sequence>MLQPGGNRMPTIGRWWNSAGTPLHRDDLALSPLPSLPKLAPATQETLQIIFNAVIQASYPRPALSTIQLRWGRLLLVLLGALALIYRFWPAPPNPINITQPQQAWAWDDLVTIKNQTLGFGKVFAINLPDRPDKRDNIVLGSSICNFQVEFVNGVTPEEIQRKTYPYNWNPDHSQGEYGARRAHLNAIRLIVEEGLDNGVIFEDDADWDVNIKSQLQSFALAVRALQGTAETKTSSPYGDDWDILWLGHCFYAVSYVGAQKLLAALSVNPSGLAEEIDTGAQFDVALGRVCGQGYLRCFAPYPAITGGFRSAGASEKGSDIHQEGGGTVGFASWGMLYSTMLNVPRILRGEPVKAT</sequence>
<dbReference type="Pfam" id="PF01755">
    <property type="entry name" value="Glyco_transf_25"/>
    <property type="match status" value="1"/>
</dbReference>
<dbReference type="AlphaFoldDB" id="A0A1V6PK02"/>
<organism evidence="2 3">
    <name type="scientific">Penicillium decumbens</name>
    <dbReference type="NCBI Taxonomy" id="69771"/>
    <lineage>
        <taxon>Eukaryota</taxon>
        <taxon>Fungi</taxon>
        <taxon>Dikarya</taxon>
        <taxon>Ascomycota</taxon>
        <taxon>Pezizomycotina</taxon>
        <taxon>Eurotiomycetes</taxon>
        <taxon>Eurotiomycetidae</taxon>
        <taxon>Eurotiales</taxon>
        <taxon>Aspergillaceae</taxon>
        <taxon>Penicillium</taxon>
    </lineage>
</organism>
<dbReference type="InterPro" id="IPR002654">
    <property type="entry name" value="Glyco_trans_25"/>
</dbReference>
<keyword evidence="3" id="KW-1185">Reference proteome</keyword>
<dbReference type="Proteomes" id="UP000191522">
    <property type="component" value="Unassembled WGS sequence"/>
</dbReference>